<dbReference type="Pfam" id="PF21853">
    <property type="entry name" value="DUF6912"/>
    <property type="match status" value="1"/>
</dbReference>
<name>A0A2I1I6Z6_9ACTO</name>
<sequence length="150" mass="16596">MRVYFPALSSDLGEEQISLRQAFVAVPSPDMGGEDVEVLEDDAQVEAALASLILLRDAPTHAYARIVLATDIQTDSVPSGTGVLEVNNVRCDWNDVVAILADDGETSEQVRRVIEADDQDQADHAISDLWEFPLQWFDVSERDALREILK</sequence>
<proteinExistence type="predicted"/>
<protein>
    <submittedName>
        <fullName evidence="1">Uncharacterized protein</fullName>
    </submittedName>
</protein>
<dbReference type="EMBL" id="PKKJ01000001">
    <property type="protein sequence ID" value="PKY66873.1"/>
    <property type="molecule type" value="Genomic_DNA"/>
</dbReference>
<evidence type="ECO:0000313" key="2">
    <source>
        <dbReference type="Proteomes" id="UP000234545"/>
    </source>
</evidence>
<reference evidence="1 2" key="1">
    <citation type="submission" date="2017-12" db="EMBL/GenBank/DDBJ databases">
        <title>Phylogenetic diversity of female urinary microbiome.</title>
        <authorList>
            <person name="Thomas-White K."/>
            <person name="Wolfe A.J."/>
        </authorList>
    </citation>
    <scope>NUCLEOTIDE SEQUENCE [LARGE SCALE GENOMIC DNA]</scope>
    <source>
        <strain evidence="1 2">UMB0250</strain>
    </source>
</reference>
<dbReference type="Proteomes" id="UP000234545">
    <property type="component" value="Unassembled WGS sequence"/>
</dbReference>
<accession>A0A2I1I6Z6</accession>
<gene>
    <name evidence="1" type="ORF">CYJ25_01115</name>
</gene>
<evidence type="ECO:0000313" key="1">
    <source>
        <dbReference type="EMBL" id="PKY66873.1"/>
    </source>
</evidence>
<dbReference type="InterPro" id="IPR054206">
    <property type="entry name" value="DUF6912"/>
</dbReference>
<organism evidence="1 2">
    <name type="scientific">Schaalia turicensis</name>
    <dbReference type="NCBI Taxonomy" id="131111"/>
    <lineage>
        <taxon>Bacteria</taxon>
        <taxon>Bacillati</taxon>
        <taxon>Actinomycetota</taxon>
        <taxon>Actinomycetes</taxon>
        <taxon>Actinomycetales</taxon>
        <taxon>Actinomycetaceae</taxon>
        <taxon>Schaalia</taxon>
    </lineage>
</organism>
<comment type="caution">
    <text evidence="1">The sequence shown here is derived from an EMBL/GenBank/DDBJ whole genome shotgun (WGS) entry which is preliminary data.</text>
</comment>
<dbReference type="AlphaFoldDB" id="A0A2I1I6Z6"/>